<dbReference type="AlphaFoldDB" id="A0A1I0DQ44"/>
<dbReference type="Proteomes" id="UP000199308">
    <property type="component" value="Unassembled WGS sequence"/>
</dbReference>
<sequence length="1147" mass="129205">MQTVAQAHTQIHGEFINLNGERFYAINNVDQMPPFFMTLVSESDHWMFISSSTGLTAGRVSPATALFTYETVDRIHDSHLHTGCKTLIRTSLDGSPVCWDPFNQEHDGRFHLSRNLYKNVLGSKICFEEVNHTLGLTYRYTWASSDEYGFVRFCELENTTDARIDVELIDGFQNVLPAGTPRFTQTNSSNLVDAYKWTELEQTSGLGIFSLFSAITDRAEPCESLNANTVFCLGLEDKRVLLSTNQIDAFKQGQTLQQETLIKGIRGAYLVNTKLSLKPSSQKTWQFVTNIEQSQNQVVSLLNALTQSQALARAIDKSVASGDDNLARKMAAADGFQQTNEEQVSAHHYANVLFNVLRGGIFDDQYHIDSKDYVKTIKHFNSATYYKHSRWLNTLPARIELSELQHQVNAQKCYQLERLTMEYLPITFGRRHGDPSRPWNQFEIKLRDENNEKILSYQGNWRDIFQNWEALTYSYPQYIESVISKFVNASTIDGYNPYRITKEGIDWEVEDLDDPWSYIGYWGDHQIIYLLKLLELSHQFHPNKLTQMLRKDIFCYANVPYRIKSFEEIKQNAKSTVRYDQELAQTIETQVESLGADGKLVLDTTGSVYHVNLLEKLCVSLLAKLGNLILGGGIWLNTQRPEWNDANNALVGQGISVVTLCYMRRYTAFLIDLLANEQGDVALSDEVATWIAGTSDILSNAAMYIQSGIVTAQTQLLISNQLGELSSWYRQTVYAKQGFSGKSNVSVDAIVDMLQHAQKVIDYTLSENEMASGMYHAYNLLSLDDDSISVDNLYPMLEGQVAALSSGYLSAAQATNVLNALFASDIYRVDQQTFMLYPDRQLPSFLNKNVVDEAKAKANPLVHALVSASNTSVIAQDDNGDFRFNSTLVNKDHLIAALDALPSSYAPLIDAHKSALLSLYEEVFNHKAFTGRSGGMFGFEGLGSIYWHMVSKLLLAVQECYFDAVKHNESSNQIQQLANHYYRVREGIGFNKTPQEYGAFPVDPYSHTPKHSGAQQPGMTGQVKEEVLTRFGELGIRVNAGAVSFEPSLLRSCEFCDEAQSFTYLDVNDQWQTIKLPPHSLAFTWCQVPFVYTLTDKSGLIVSSKNSEQTFEQAQLSTELAHSLFQRDGSISAVTLHINKQDLLTLP</sequence>
<protein>
    <recommendedName>
        <fullName evidence="3">Cellobiose phosphorylase</fullName>
    </recommendedName>
</protein>
<name>A0A1I0DQ44_THASX</name>
<evidence type="ECO:0008006" key="3">
    <source>
        <dbReference type="Google" id="ProtNLM"/>
    </source>
</evidence>
<dbReference type="RefSeq" id="WP_093329083.1">
    <property type="nucleotide sequence ID" value="NZ_AP027363.1"/>
</dbReference>
<dbReference type="OrthoDB" id="219241at2"/>
<evidence type="ECO:0000313" key="2">
    <source>
        <dbReference type="Proteomes" id="UP000199308"/>
    </source>
</evidence>
<proteinExistence type="predicted"/>
<gene>
    <name evidence="1" type="ORF">SAMN05660429_01605</name>
</gene>
<organism evidence="1 2">
    <name type="scientific">Thalassotalea agarivorans</name>
    <name type="common">Thalassomonas agarivorans</name>
    <dbReference type="NCBI Taxonomy" id="349064"/>
    <lineage>
        <taxon>Bacteria</taxon>
        <taxon>Pseudomonadati</taxon>
        <taxon>Pseudomonadota</taxon>
        <taxon>Gammaproteobacteria</taxon>
        <taxon>Alteromonadales</taxon>
        <taxon>Colwelliaceae</taxon>
        <taxon>Thalassotalea</taxon>
    </lineage>
</organism>
<accession>A0A1I0DQ44</accession>
<dbReference type="EMBL" id="FOHK01000006">
    <property type="protein sequence ID" value="SET34366.1"/>
    <property type="molecule type" value="Genomic_DNA"/>
</dbReference>
<dbReference type="STRING" id="349064.SAMN05660429_01605"/>
<evidence type="ECO:0000313" key="1">
    <source>
        <dbReference type="EMBL" id="SET34366.1"/>
    </source>
</evidence>
<reference evidence="1 2" key="1">
    <citation type="submission" date="2016-10" db="EMBL/GenBank/DDBJ databases">
        <authorList>
            <person name="de Groot N.N."/>
        </authorList>
    </citation>
    <scope>NUCLEOTIDE SEQUENCE [LARGE SCALE GENOMIC DNA]</scope>
    <source>
        <strain evidence="1 2">DSM 19706</strain>
    </source>
</reference>
<keyword evidence="2" id="KW-1185">Reference proteome</keyword>